<dbReference type="PANTHER" id="PTHR33121:SF76">
    <property type="entry name" value="SIGNALING PROTEIN"/>
    <property type="match status" value="1"/>
</dbReference>
<dbReference type="Proteomes" id="UP000267535">
    <property type="component" value="Unassembled WGS sequence"/>
</dbReference>
<evidence type="ECO:0000313" key="3">
    <source>
        <dbReference type="Proteomes" id="UP000267535"/>
    </source>
</evidence>
<keyword evidence="3" id="KW-1185">Reference proteome</keyword>
<evidence type="ECO:0000313" key="2">
    <source>
        <dbReference type="EMBL" id="RRC99348.1"/>
    </source>
</evidence>
<dbReference type="GO" id="GO:0071111">
    <property type="term" value="F:cyclic-guanylate-specific phosphodiesterase activity"/>
    <property type="evidence" value="ECO:0007669"/>
    <property type="project" value="InterPro"/>
</dbReference>
<dbReference type="Pfam" id="PF00563">
    <property type="entry name" value="EAL"/>
    <property type="match status" value="1"/>
</dbReference>
<dbReference type="AlphaFoldDB" id="A0A3P1SQ88"/>
<accession>A0A3P1SQ88</accession>
<dbReference type="CDD" id="cd01948">
    <property type="entry name" value="EAL"/>
    <property type="match status" value="1"/>
</dbReference>
<dbReference type="SMART" id="SM00052">
    <property type="entry name" value="EAL"/>
    <property type="match status" value="1"/>
</dbReference>
<dbReference type="InterPro" id="IPR001633">
    <property type="entry name" value="EAL_dom"/>
</dbReference>
<proteinExistence type="predicted"/>
<gene>
    <name evidence="2" type="ORF">EHS89_10925</name>
</gene>
<protein>
    <submittedName>
        <fullName evidence="2">EAL domain-containing protein</fullName>
    </submittedName>
</protein>
<evidence type="ECO:0000259" key="1">
    <source>
        <dbReference type="PROSITE" id="PS50883"/>
    </source>
</evidence>
<dbReference type="SUPFAM" id="SSF141868">
    <property type="entry name" value="EAL domain-like"/>
    <property type="match status" value="1"/>
</dbReference>
<dbReference type="PANTHER" id="PTHR33121">
    <property type="entry name" value="CYCLIC DI-GMP PHOSPHODIESTERASE PDEF"/>
    <property type="match status" value="1"/>
</dbReference>
<dbReference type="PROSITE" id="PS50883">
    <property type="entry name" value="EAL"/>
    <property type="match status" value="1"/>
</dbReference>
<dbReference type="OrthoDB" id="9813903at2"/>
<dbReference type="EMBL" id="RQXV01000005">
    <property type="protein sequence ID" value="RRC99348.1"/>
    <property type="molecule type" value="Genomic_DNA"/>
</dbReference>
<organism evidence="2 3">
    <name type="scientific">Amphritea balenae</name>
    <dbReference type="NCBI Taxonomy" id="452629"/>
    <lineage>
        <taxon>Bacteria</taxon>
        <taxon>Pseudomonadati</taxon>
        <taxon>Pseudomonadota</taxon>
        <taxon>Gammaproteobacteria</taxon>
        <taxon>Oceanospirillales</taxon>
        <taxon>Oceanospirillaceae</taxon>
        <taxon>Amphritea</taxon>
    </lineage>
</organism>
<feature type="domain" description="EAL" evidence="1">
    <location>
        <begin position="15"/>
        <end position="252"/>
    </location>
</feature>
<name>A0A3P1SQ88_9GAMM</name>
<dbReference type="InterPro" id="IPR050706">
    <property type="entry name" value="Cyclic-di-GMP_PDE-like"/>
</dbReference>
<sequence length="252" mass="28779">MGSLSVVNNEGEILQDGRSSNLLAVLGVDRCAVEYQPIVGLHDQQVYAYEALARFYRKNNESVSPLSVFQALHSNPQLLGRCELQLKKYQIRFAPNNARLFINLDPHAMTEEVHEPMMALIKQRENLIVELIENTDLLDSKASMALLLMLRDRGIPCALDDIGASESMLSIDLLVAVGYLKFDRRWVSLLRQQNYQVLFQNLLGFARATGRISILEGIETEQELDRVQQFPLDYIQGFLFKERFIQSDMFPL</sequence>
<reference evidence="2 3" key="1">
    <citation type="submission" date="2018-11" db="EMBL/GenBank/DDBJ databases">
        <title>The draft genome sequence of Amphritea balenae JAMM 1525T.</title>
        <authorList>
            <person name="Fang Z."/>
            <person name="Zhang Y."/>
            <person name="Han X."/>
        </authorList>
    </citation>
    <scope>NUCLEOTIDE SEQUENCE [LARGE SCALE GENOMIC DNA]</scope>
    <source>
        <strain evidence="2 3">JAMM 1525</strain>
    </source>
</reference>
<dbReference type="Gene3D" id="3.20.20.450">
    <property type="entry name" value="EAL domain"/>
    <property type="match status" value="1"/>
</dbReference>
<dbReference type="RefSeq" id="WP_124926186.1">
    <property type="nucleotide sequence ID" value="NZ_BMOH01000004.1"/>
</dbReference>
<comment type="caution">
    <text evidence="2">The sequence shown here is derived from an EMBL/GenBank/DDBJ whole genome shotgun (WGS) entry which is preliminary data.</text>
</comment>
<dbReference type="InterPro" id="IPR035919">
    <property type="entry name" value="EAL_sf"/>
</dbReference>